<keyword evidence="1" id="KW-0175">Coiled coil</keyword>
<sequence>MIRNGYPDNVEMVPGLRREVAAQREMMAQMEQEIQRLQAREQHLMATNESRMGQITDLNAELRKKDKSEAAKEKKRTYLINQLEAAKRENAELRGTIRKRDGEVSLLQGTREILQKKHASLGRYYVAKINAKNTKLNMALKANEKFCKNYNFQYSQYNACQFSVAVINQTKQNQAAITKKLQDFLEVGFLSVMNSKVNELHLKTAQLLDTEERIKNMTKAVVALRNQLQIRKASVAVTTPARENINADEEAMDFESGTD</sequence>
<evidence type="ECO:0000256" key="1">
    <source>
        <dbReference type="SAM" id="Coils"/>
    </source>
</evidence>
<proteinExistence type="predicted"/>
<dbReference type="Proteomes" id="UP000230233">
    <property type="component" value="Chromosome X"/>
</dbReference>
<feature type="coiled-coil region" evidence="1">
    <location>
        <begin position="13"/>
        <end position="47"/>
    </location>
</feature>
<protein>
    <submittedName>
        <fullName evidence="2">Uncharacterized protein</fullName>
    </submittedName>
</protein>
<name>A0A2G5T3V4_9PELO</name>
<organism evidence="2 3">
    <name type="scientific">Caenorhabditis nigoni</name>
    <dbReference type="NCBI Taxonomy" id="1611254"/>
    <lineage>
        <taxon>Eukaryota</taxon>
        <taxon>Metazoa</taxon>
        <taxon>Ecdysozoa</taxon>
        <taxon>Nematoda</taxon>
        <taxon>Chromadorea</taxon>
        <taxon>Rhabditida</taxon>
        <taxon>Rhabditina</taxon>
        <taxon>Rhabditomorpha</taxon>
        <taxon>Rhabditoidea</taxon>
        <taxon>Rhabditidae</taxon>
        <taxon>Peloderinae</taxon>
        <taxon>Caenorhabditis</taxon>
    </lineage>
</organism>
<dbReference type="EMBL" id="PDUG01000006">
    <property type="protein sequence ID" value="PIC21771.1"/>
    <property type="molecule type" value="Genomic_DNA"/>
</dbReference>
<reference evidence="3" key="1">
    <citation type="submission" date="2017-10" db="EMBL/GenBank/DDBJ databases">
        <title>Rapid genome shrinkage in a self-fertile nematode reveals novel sperm competition proteins.</title>
        <authorList>
            <person name="Yin D."/>
            <person name="Schwarz E.M."/>
            <person name="Thomas C.G."/>
            <person name="Felde R.L."/>
            <person name="Korf I.F."/>
            <person name="Cutter A.D."/>
            <person name="Schartner C.M."/>
            <person name="Ralston E.J."/>
            <person name="Meyer B.J."/>
            <person name="Haag E.S."/>
        </authorList>
    </citation>
    <scope>NUCLEOTIDE SEQUENCE [LARGE SCALE GENOMIC DNA]</scope>
    <source>
        <strain evidence="3">JU1422</strain>
    </source>
</reference>
<gene>
    <name evidence="2" type="primary">Cnig_chr_X.g26485</name>
    <name evidence="2" type="ORF">B9Z55_026485</name>
</gene>
<dbReference type="AlphaFoldDB" id="A0A2G5T3V4"/>
<comment type="caution">
    <text evidence="2">The sequence shown here is derived from an EMBL/GenBank/DDBJ whole genome shotgun (WGS) entry which is preliminary data.</text>
</comment>
<evidence type="ECO:0000313" key="3">
    <source>
        <dbReference type="Proteomes" id="UP000230233"/>
    </source>
</evidence>
<dbReference type="OrthoDB" id="10366566at2759"/>
<accession>A0A2G5T3V4</accession>
<keyword evidence="3" id="KW-1185">Reference proteome</keyword>
<evidence type="ECO:0000313" key="2">
    <source>
        <dbReference type="EMBL" id="PIC21771.1"/>
    </source>
</evidence>